<sequence length="86" mass="9058">MANRKDVYRGCRETAYKAVGACLVAGGTIWALNEGLDYLRDAYGNQPPSLSVPNVIENAALTPGAVHATQAEATRAAELGTPTPDR</sequence>
<proteinExistence type="predicted"/>
<dbReference type="AlphaFoldDB" id="A0A2H0BUQ8"/>
<accession>A0A2H0BUQ8</accession>
<organism evidence="1 2">
    <name type="scientific">Candidatus Roizmanbacteria bacterium CG22_combo_CG10-13_8_21_14_all_38_20</name>
    <dbReference type="NCBI Taxonomy" id="1974862"/>
    <lineage>
        <taxon>Bacteria</taxon>
        <taxon>Candidatus Roizmaniibacteriota</taxon>
    </lineage>
</organism>
<evidence type="ECO:0000313" key="1">
    <source>
        <dbReference type="EMBL" id="PIP61405.1"/>
    </source>
</evidence>
<evidence type="ECO:0000313" key="2">
    <source>
        <dbReference type="Proteomes" id="UP000231246"/>
    </source>
</evidence>
<name>A0A2H0BUQ8_9BACT</name>
<gene>
    <name evidence="1" type="ORF">COW99_03840</name>
</gene>
<dbReference type="Proteomes" id="UP000231246">
    <property type="component" value="Unassembled WGS sequence"/>
</dbReference>
<dbReference type="EMBL" id="PCTA01000026">
    <property type="protein sequence ID" value="PIP61405.1"/>
    <property type="molecule type" value="Genomic_DNA"/>
</dbReference>
<protein>
    <submittedName>
        <fullName evidence="1">Uncharacterized protein</fullName>
    </submittedName>
</protein>
<comment type="caution">
    <text evidence="1">The sequence shown here is derived from an EMBL/GenBank/DDBJ whole genome shotgun (WGS) entry which is preliminary data.</text>
</comment>
<reference evidence="1 2" key="1">
    <citation type="submission" date="2017-09" db="EMBL/GenBank/DDBJ databases">
        <title>Depth-based differentiation of microbial function through sediment-hosted aquifers and enrichment of novel symbionts in the deep terrestrial subsurface.</title>
        <authorList>
            <person name="Probst A.J."/>
            <person name="Ladd B."/>
            <person name="Jarett J.K."/>
            <person name="Geller-Mcgrath D.E."/>
            <person name="Sieber C.M."/>
            <person name="Emerson J.B."/>
            <person name="Anantharaman K."/>
            <person name="Thomas B.C."/>
            <person name="Malmstrom R."/>
            <person name="Stieglmeier M."/>
            <person name="Klingl A."/>
            <person name="Woyke T."/>
            <person name="Ryan C.M."/>
            <person name="Banfield J.F."/>
        </authorList>
    </citation>
    <scope>NUCLEOTIDE SEQUENCE [LARGE SCALE GENOMIC DNA]</scope>
    <source>
        <strain evidence="1">CG22_combo_CG10-13_8_21_14_all_38_20</strain>
    </source>
</reference>